<reference evidence="1" key="1">
    <citation type="submission" date="2018-11" db="EMBL/GenBank/DDBJ databases">
        <authorList>
            <person name="Alioto T."/>
            <person name="Alioto T."/>
        </authorList>
    </citation>
    <scope>NUCLEOTIDE SEQUENCE</scope>
</reference>
<evidence type="ECO:0000313" key="2">
    <source>
        <dbReference type="Proteomes" id="UP000596742"/>
    </source>
</evidence>
<dbReference type="AlphaFoldDB" id="A0A8B6FMR6"/>
<comment type="caution">
    <text evidence="1">The sequence shown here is derived from an EMBL/GenBank/DDBJ whole genome shotgun (WGS) entry which is preliminary data.</text>
</comment>
<proteinExistence type="predicted"/>
<gene>
    <name evidence="1" type="ORF">MGAL_10B018917</name>
</gene>
<name>A0A8B6FMR6_MYTGA</name>
<keyword evidence="2" id="KW-1185">Reference proteome</keyword>
<evidence type="ECO:0000313" key="1">
    <source>
        <dbReference type="EMBL" id="VDI52512.1"/>
    </source>
</evidence>
<sequence length="300" mass="34850">MALREVSMVLSQMKFRAAVSFVLSIAEIKVQEDKILDHIRQDHCGDFTKFDALRNHCWSDPHGFVTIDITSNKANGNECGLVKLKCLIDHDDCSGRNYNYNFRQKPKQPQCDFLGRNHIYNFHQKPKQSKCSVKTVRGSQCPYPCKPGKNKCKRHLNLESKKDRPNCDDNLTPCKEDMPEFVKVDIYIPKFVKLWSGVKIRSEGYDFLKDVYRHFNEPPCKEDMPEFVTCYQCGVKVDISMPKFIILILLITIVYLRSGVKIGIEGYDFLEDVYRYFNKPFCSSDCLEDITYKGAWGRFS</sequence>
<accession>A0A8B6FMR6</accession>
<organism evidence="1 2">
    <name type="scientific">Mytilus galloprovincialis</name>
    <name type="common">Mediterranean mussel</name>
    <dbReference type="NCBI Taxonomy" id="29158"/>
    <lineage>
        <taxon>Eukaryota</taxon>
        <taxon>Metazoa</taxon>
        <taxon>Spiralia</taxon>
        <taxon>Lophotrochozoa</taxon>
        <taxon>Mollusca</taxon>
        <taxon>Bivalvia</taxon>
        <taxon>Autobranchia</taxon>
        <taxon>Pteriomorphia</taxon>
        <taxon>Mytilida</taxon>
        <taxon>Mytiloidea</taxon>
        <taxon>Mytilidae</taxon>
        <taxon>Mytilinae</taxon>
        <taxon>Mytilus</taxon>
    </lineage>
</organism>
<protein>
    <submittedName>
        <fullName evidence="1">Uncharacterized protein</fullName>
    </submittedName>
</protein>
<dbReference type="Proteomes" id="UP000596742">
    <property type="component" value="Unassembled WGS sequence"/>
</dbReference>
<dbReference type="EMBL" id="UYJE01007182">
    <property type="protein sequence ID" value="VDI52512.1"/>
    <property type="molecule type" value="Genomic_DNA"/>
</dbReference>